<sequence length="177" mass="19053">MFTPAHREMFTPANGEMFTPAQGEMFTPAHGEMFTPADGEMFTSANGNMLTPANGEMFTPANGSCVFYADDEETASKRRGAAGASSSAASLYLTRLAMIAVLPRVMIGPGSRTPDGSRASSVVDLTSSQFPDKELSPNERRGNAAGLSHRRRADRTLTMSRIHQLYGALVKGCYDTY</sequence>
<dbReference type="Proteomes" id="UP000314294">
    <property type="component" value="Unassembled WGS sequence"/>
</dbReference>
<feature type="region of interest" description="Disordered" evidence="1">
    <location>
        <begin position="111"/>
        <end position="152"/>
    </location>
</feature>
<evidence type="ECO:0000256" key="1">
    <source>
        <dbReference type="SAM" id="MobiDB-lite"/>
    </source>
</evidence>
<proteinExistence type="predicted"/>
<evidence type="ECO:0000313" key="3">
    <source>
        <dbReference type="Proteomes" id="UP000314294"/>
    </source>
</evidence>
<comment type="caution">
    <text evidence="2">The sequence shown here is derived from an EMBL/GenBank/DDBJ whole genome shotgun (WGS) entry which is preliminary data.</text>
</comment>
<protein>
    <submittedName>
        <fullName evidence="2">Uncharacterized protein</fullName>
    </submittedName>
</protein>
<accession>A0A4Z2FLU7</accession>
<dbReference type="AlphaFoldDB" id="A0A4Z2FLU7"/>
<dbReference type="EMBL" id="SRLO01001123">
    <property type="protein sequence ID" value="TNN41252.1"/>
    <property type="molecule type" value="Genomic_DNA"/>
</dbReference>
<name>A0A4Z2FLU7_9TELE</name>
<organism evidence="2 3">
    <name type="scientific">Liparis tanakae</name>
    <name type="common">Tanaka's snailfish</name>
    <dbReference type="NCBI Taxonomy" id="230148"/>
    <lineage>
        <taxon>Eukaryota</taxon>
        <taxon>Metazoa</taxon>
        <taxon>Chordata</taxon>
        <taxon>Craniata</taxon>
        <taxon>Vertebrata</taxon>
        <taxon>Euteleostomi</taxon>
        <taxon>Actinopterygii</taxon>
        <taxon>Neopterygii</taxon>
        <taxon>Teleostei</taxon>
        <taxon>Neoteleostei</taxon>
        <taxon>Acanthomorphata</taxon>
        <taxon>Eupercaria</taxon>
        <taxon>Perciformes</taxon>
        <taxon>Cottioidei</taxon>
        <taxon>Cottales</taxon>
        <taxon>Liparidae</taxon>
        <taxon>Liparis</taxon>
    </lineage>
</organism>
<feature type="compositionally biased region" description="Polar residues" evidence="1">
    <location>
        <begin position="118"/>
        <end position="130"/>
    </location>
</feature>
<feature type="compositionally biased region" description="Basic and acidic residues" evidence="1">
    <location>
        <begin position="131"/>
        <end position="142"/>
    </location>
</feature>
<keyword evidence="3" id="KW-1185">Reference proteome</keyword>
<gene>
    <name evidence="2" type="ORF">EYF80_048587</name>
</gene>
<reference evidence="2 3" key="1">
    <citation type="submission" date="2019-03" db="EMBL/GenBank/DDBJ databases">
        <title>First draft genome of Liparis tanakae, snailfish: a comprehensive survey of snailfish specific genes.</title>
        <authorList>
            <person name="Kim W."/>
            <person name="Song I."/>
            <person name="Jeong J.-H."/>
            <person name="Kim D."/>
            <person name="Kim S."/>
            <person name="Ryu S."/>
            <person name="Song J.Y."/>
            <person name="Lee S.K."/>
        </authorList>
    </citation>
    <scope>NUCLEOTIDE SEQUENCE [LARGE SCALE GENOMIC DNA]</scope>
    <source>
        <tissue evidence="2">Muscle</tissue>
    </source>
</reference>
<evidence type="ECO:0000313" key="2">
    <source>
        <dbReference type="EMBL" id="TNN41252.1"/>
    </source>
</evidence>